<keyword evidence="3" id="KW-1185">Reference proteome</keyword>
<dbReference type="EMBL" id="JBIBDZ010000019">
    <property type="protein sequence ID" value="MFF5924151.1"/>
    <property type="molecule type" value="Genomic_DNA"/>
</dbReference>
<feature type="compositionally biased region" description="Basic and acidic residues" evidence="1">
    <location>
        <begin position="279"/>
        <end position="289"/>
    </location>
</feature>
<name>A0ABW6Y2Y8_9ACTN</name>
<reference evidence="2 3" key="1">
    <citation type="submission" date="2024-10" db="EMBL/GenBank/DDBJ databases">
        <title>The Natural Products Discovery Center: Release of the First 8490 Sequenced Strains for Exploring Actinobacteria Biosynthetic Diversity.</title>
        <authorList>
            <person name="Kalkreuter E."/>
            <person name="Kautsar S.A."/>
            <person name="Yang D."/>
            <person name="Bader C.D."/>
            <person name="Teijaro C.N."/>
            <person name="Fluegel L."/>
            <person name="Davis C.M."/>
            <person name="Simpson J.R."/>
            <person name="Lauterbach L."/>
            <person name="Steele A.D."/>
            <person name="Gui C."/>
            <person name="Meng S."/>
            <person name="Li G."/>
            <person name="Viehrig K."/>
            <person name="Ye F."/>
            <person name="Su P."/>
            <person name="Kiefer A.F."/>
            <person name="Nichols A."/>
            <person name="Cepeda A.J."/>
            <person name="Yan W."/>
            <person name="Fan B."/>
            <person name="Jiang Y."/>
            <person name="Adhikari A."/>
            <person name="Zheng C.-J."/>
            <person name="Schuster L."/>
            <person name="Cowan T.M."/>
            <person name="Smanski M.J."/>
            <person name="Chevrette M.G."/>
            <person name="De Carvalho L.P.S."/>
            <person name="Shen B."/>
        </authorList>
    </citation>
    <scope>NUCLEOTIDE SEQUENCE [LARGE SCALE GENOMIC DNA]</scope>
    <source>
        <strain evidence="2 3">NPDC012605</strain>
    </source>
</reference>
<evidence type="ECO:0000313" key="2">
    <source>
        <dbReference type="EMBL" id="MFF5924151.1"/>
    </source>
</evidence>
<feature type="compositionally biased region" description="Polar residues" evidence="1">
    <location>
        <begin position="221"/>
        <end position="233"/>
    </location>
</feature>
<dbReference type="RefSeq" id="WP_388311953.1">
    <property type="nucleotide sequence ID" value="NZ_JBIBDZ010000019.1"/>
</dbReference>
<accession>A0ABW6Y2Y8</accession>
<feature type="region of interest" description="Disordered" evidence="1">
    <location>
        <begin position="155"/>
        <end position="302"/>
    </location>
</feature>
<gene>
    <name evidence="2" type="ORF">ACFY8C_38375</name>
</gene>
<feature type="compositionally biased region" description="Basic and acidic residues" evidence="1">
    <location>
        <begin position="155"/>
        <end position="171"/>
    </location>
</feature>
<evidence type="ECO:0000256" key="1">
    <source>
        <dbReference type="SAM" id="MobiDB-lite"/>
    </source>
</evidence>
<comment type="caution">
    <text evidence="2">The sequence shown here is derived from an EMBL/GenBank/DDBJ whole genome shotgun (WGS) entry which is preliminary data.</text>
</comment>
<sequence length="552" mass="58471">MELDGPDLAGFYTSQLHDWIPLCPYLSDSAVRLYWIMRALVIEKHGPVRKLTLLQLAYLLPRKVVGPGEKAEPSSMGRVRDLLRLLTRARLVTTPDGEEIKTSSRATAASRPLRIRIHDRPGPGYTGPRNAFALLDAVKAPAEAAARQAIVREAEREAQRRSQKAAEKAEQEAGWISNPHAEESAGWKSNPPGWISNPVGWKSNPGSGADLQDHVLPLSPPAQSSRSRATSRPSVHKAEEPSAIGSGKDGRTDGGSGAIEDQVHGPAEAGGESVPADAAPEKSNSKGDRAQSAPSSAVRPVDLTPGVGVLRAIAAEAPEWQITHAASLRDQGRTVTGMLDAGYSPQEIRHAILSRPLPQPLRTTVAGVISGRLRDLIAVGPSAGIQPIPAQQTGTYDLVRRETEDHSEETPTPESWREKRVQLEAEVSGLGRYRPCAGHEGLCPHNALPEGDLCPSCVGGERPTCSNGCGRYVVAEGCTCITCSAPHATVDVGDCPGHGGKRCGRAVQTAGLCGRCKIEAERDKAAAEADWIAAREAAVAAATAAEPEPAPL</sequence>
<organism evidence="2 3">
    <name type="scientific">Streptomyces flavochromogenes</name>
    <dbReference type="NCBI Taxonomy" id="68199"/>
    <lineage>
        <taxon>Bacteria</taxon>
        <taxon>Bacillati</taxon>
        <taxon>Actinomycetota</taxon>
        <taxon>Actinomycetes</taxon>
        <taxon>Kitasatosporales</taxon>
        <taxon>Streptomycetaceae</taxon>
        <taxon>Streptomyces</taxon>
    </lineage>
</organism>
<dbReference type="Proteomes" id="UP001602370">
    <property type="component" value="Unassembled WGS sequence"/>
</dbReference>
<proteinExistence type="predicted"/>
<protein>
    <submittedName>
        <fullName evidence="2">Uncharacterized protein</fullName>
    </submittedName>
</protein>
<evidence type="ECO:0000313" key="3">
    <source>
        <dbReference type="Proteomes" id="UP001602370"/>
    </source>
</evidence>